<dbReference type="PRINTS" id="PR00974">
    <property type="entry name" value="RIBOSOMALS18"/>
</dbReference>
<dbReference type="AlphaFoldDB" id="A0A9P8PG98"/>
<sequence>MISIKSNLGKRSISTTRPLLNLNPEKPASYLANTIQKSQELKQSLINNKPKVEIINHLIPRFSKGQIYDPFDFSIAKINLERKFAKQDSKNNIGIFDRKRLNPLNFYTNPIELSKYLTTTGRIQPRDVTKLSVKNQKRLAKAVKRARSVGFLSSVHRDVSLLLPEITHKK</sequence>
<dbReference type="PANTHER" id="PTHR13479:SF40">
    <property type="entry name" value="SMALL RIBOSOMAL SUBUNIT PROTEIN BS18M"/>
    <property type="match status" value="1"/>
</dbReference>
<evidence type="ECO:0000313" key="5">
    <source>
        <dbReference type="EMBL" id="KAH3671396.1"/>
    </source>
</evidence>
<reference evidence="5" key="2">
    <citation type="submission" date="2021-01" db="EMBL/GenBank/DDBJ databases">
        <authorList>
            <person name="Schikora-Tamarit M.A."/>
        </authorList>
    </citation>
    <scope>NUCLEOTIDE SEQUENCE</scope>
    <source>
        <strain evidence="5">CBS6341</strain>
    </source>
</reference>
<keyword evidence="2" id="KW-0689">Ribosomal protein</keyword>
<reference evidence="5" key="1">
    <citation type="journal article" date="2021" name="Open Biol.">
        <title>Shared evolutionary footprints suggest mitochondrial oxidative damage underlies multiple complex I losses in fungi.</title>
        <authorList>
            <person name="Schikora-Tamarit M.A."/>
            <person name="Marcet-Houben M."/>
            <person name="Nosek J."/>
            <person name="Gabaldon T."/>
        </authorList>
    </citation>
    <scope>NUCLEOTIDE SEQUENCE</scope>
    <source>
        <strain evidence="5">CBS6341</strain>
    </source>
</reference>
<evidence type="ECO:0000256" key="4">
    <source>
        <dbReference type="ARBA" id="ARBA00035264"/>
    </source>
</evidence>
<dbReference type="InterPro" id="IPR036870">
    <property type="entry name" value="Ribosomal_bS18_sf"/>
</dbReference>
<comment type="similarity">
    <text evidence="1">Belongs to the bacterial ribosomal protein bS18 family.</text>
</comment>
<dbReference type="PANTHER" id="PTHR13479">
    <property type="entry name" value="30S RIBOSOMAL PROTEIN S18"/>
    <property type="match status" value="1"/>
</dbReference>
<dbReference type="Pfam" id="PF01084">
    <property type="entry name" value="Ribosomal_S18"/>
    <property type="match status" value="1"/>
</dbReference>
<dbReference type="InterPro" id="IPR001648">
    <property type="entry name" value="Ribosomal_bS18"/>
</dbReference>
<dbReference type="EMBL" id="JAEUBF010001281">
    <property type="protein sequence ID" value="KAH3671396.1"/>
    <property type="molecule type" value="Genomic_DNA"/>
</dbReference>
<keyword evidence="6" id="KW-1185">Reference proteome</keyword>
<organism evidence="5 6">
    <name type="scientific">Wickerhamomyces mucosus</name>
    <dbReference type="NCBI Taxonomy" id="1378264"/>
    <lineage>
        <taxon>Eukaryota</taxon>
        <taxon>Fungi</taxon>
        <taxon>Dikarya</taxon>
        <taxon>Ascomycota</taxon>
        <taxon>Saccharomycotina</taxon>
        <taxon>Saccharomycetes</taxon>
        <taxon>Phaffomycetales</taxon>
        <taxon>Wickerhamomycetaceae</taxon>
        <taxon>Wickerhamomyces</taxon>
    </lineage>
</organism>
<evidence type="ECO:0000313" key="6">
    <source>
        <dbReference type="Proteomes" id="UP000769528"/>
    </source>
</evidence>
<dbReference type="GO" id="GO:0003735">
    <property type="term" value="F:structural constituent of ribosome"/>
    <property type="evidence" value="ECO:0007669"/>
    <property type="project" value="InterPro"/>
</dbReference>
<protein>
    <recommendedName>
        <fullName evidence="4">Small ribosomal subunit protein bS18m</fullName>
    </recommendedName>
</protein>
<dbReference type="GO" id="GO:0032543">
    <property type="term" value="P:mitochondrial translation"/>
    <property type="evidence" value="ECO:0007669"/>
    <property type="project" value="TreeGrafter"/>
</dbReference>
<dbReference type="Proteomes" id="UP000769528">
    <property type="component" value="Unassembled WGS sequence"/>
</dbReference>
<dbReference type="SUPFAM" id="SSF46911">
    <property type="entry name" value="Ribosomal protein S18"/>
    <property type="match status" value="1"/>
</dbReference>
<accession>A0A9P8PG98</accession>
<evidence type="ECO:0000256" key="1">
    <source>
        <dbReference type="ARBA" id="ARBA00005589"/>
    </source>
</evidence>
<gene>
    <name evidence="5" type="ORF">WICMUC_004693</name>
</gene>
<dbReference type="OrthoDB" id="21463at2759"/>
<dbReference type="GO" id="GO:0070181">
    <property type="term" value="F:small ribosomal subunit rRNA binding"/>
    <property type="evidence" value="ECO:0007669"/>
    <property type="project" value="TreeGrafter"/>
</dbReference>
<name>A0A9P8PG98_9ASCO</name>
<dbReference type="GO" id="GO:0005763">
    <property type="term" value="C:mitochondrial small ribosomal subunit"/>
    <property type="evidence" value="ECO:0007669"/>
    <property type="project" value="TreeGrafter"/>
</dbReference>
<proteinExistence type="inferred from homology"/>
<evidence type="ECO:0000256" key="2">
    <source>
        <dbReference type="ARBA" id="ARBA00022980"/>
    </source>
</evidence>
<evidence type="ECO:0000256" key="3">
    <source>
        <dbReference type="ARBA" id="ARBA00023274"/>
    </source>
</evidence>
<keyword evidence="3" id="KW-0687">Ribonucleoprotein</keyword>
<dbReference type="Gene3D" id="4.10.640.10">
    <property type="entry name" value="Ribosomal protein S18"/>
    <property type="match status" value="1"/>
</dbReference>
<comment type="caution">
    <text evidence="5">The sequence shown here is derived from an EMBL/GenBank/DDBJ whole genome shotgun (WGS) entry which is preliminary data.</text>
</comment>